<dbReference type="Gene3D" id="2.150.10.10">
    <property type="entry name" value="Serralysin-like metalloprotease, C-terminal"/>
    <property type="match status" value="2"/>
</dbReference>
<accession>A0ABT5IN58</accession>
<dbReference type="RefSeq" id="WP_272771659.1">
    <property type="nucleotide sequence ID" value="NZ_JAQQLE010000004.1"/>
</dbReference>
<evidence type="ECO:0000313" key="2">
    <source>
        <dbReference type="Proteomes" id="UP001222030"/>
    </source>
</evidence>
<sequence>MNNAHDEFVGGQDYTDSITVATADGTTQVLTVTMHGTNDTPLDTTADVNADLKVVIGAKSGNNHPYTISGLDADATATITFTGLNNQGNAITVVVTQTSNGTFNILANTFKNGSSVSVSIVADDTSGNHATGTGSSYIAPAGIAGEPINLALEAPEEHVGAVSITIGGVPAGWSISGGKENGDGSWTVFTEDPGSVTVTTASDFAGALVLDVNMSWSNADGSTGAMYIADNVEAYAPGSPIFALSSDDNLTGSSAADTFVFAQPIGNNVIYSFDVTVDKIDLIGFAGVASMADLTIVNDADGNAVVSIGSEQSVTLKGVDAVLLTVANFQFDVTPTLHNAGTLTIADGAIMPLGGVIDNSGTIALAAAGSAATLELLFPAAELSGGGQLQLSDSAQNVIVGGTADTLLHNVDNTISGAGQLGAGQLQLLNQGEIVASGSNALVIDTGSHAVDNRGTLVATGSGGLLIESDLLNSGVLWANHGNITVQGDVSGGGEAVISGAAVLSLEGAVAQAQSVQFADDANGTLQLANAAAFDGSISGFDAGNRLALLDVAFVADSQLHYQANDDGSGGRLTVSDGINSAQLALDGVYTASGMQAGATGGSELSYSAPAVSHFMQGGLADDTLIGGAANDVLAGGKGNDTLQGGVGVDTFSWHLADLSEGVASRDVISDFDNRSVAEGGDIIDLHDLLPADSDLLAASLHFRLEDGSTVIEISPSGDSHTSQSIVLSGVDLLHDASSGQLLSDHDILQKMLDSGKLRHD</sequence>
<gene>
    <name evidence="1" type="ORF">PQU96_07505</name>
</gene>
<protein>
    <submittedName>
        <fullName evidence="1">Type I secretion C-terminal target domain-containing protein</fullName>
    </submittedName>
</protein>
<dbReference type="EMBL" id="JAQQLE010000004">
    <property type="protein sequence ID" value="MDC7713977.1"/>
    <property type="molecule type" value="Genomic_DNA"/>
</dbReference>
<dbReference type="Pfam" id="PF00353">
    <property type="entry name" value="HemolysinCabind"/>
    <property type="match status" value="1"/>
</dbReference>
<dbReference type="PROSITE" id="PS00330">
    <property type="entry name" value="HEMOLYSIN_CALCIUM"/>
    <property type="match status" value="1"/>
</dbReference>
<dbReference type="NCBIfam" id="TIGR03661">
    <property type="entry name" value="T1SS_VCA0849"/>
    <property type="match status" value="1"/>
</dbReference>
<dbReference type="Proteomes" id="UP001222030">
    <property type="component" value="Unassembled WGS sequence"/>
</dbReference>
<dbReference type="NCBIfam" id="TIGR01965">
    <property type="entry name" value="VCBS_repeat"/>
    <property type="match status" value="1"/>
</dbReference>
<keyword evidence="2" id="KW-1185">Reference proteome</keyword>
<dbReference type="SUPFAM" id="SSF51120">
    <property type="entry name" value="beta-Roll"/>
    <property type="match status" value="2"/>
</dbReference>
<reference evidence="1 2" key="1">
    <citation type="submission" date="2023-01" db="EMBL/GenBank/DDBJ databases">
        <title>Novel species of the genus Vogesella isolated from rivers.</title>
        <authorList>
            <person name="Lu H."/>
        </authorList>
    </citation>
    <scope>NUCLEOTIDE SEQUENCE [LARGE SCALE GENOMIC DNA]</scope>
    <source>
        <strain evidence="1 2">LYT5W</strain>
    </source>
</reference>
<dbReference type="InterPro" id="IPR001343">
    <property type="entry name" value="Hemolysn_Ca-bd"/>
</dbReference>
<dbReference type="SUPFAM" id="SSF51126">
    <property type="entry name" value="Pectin lyase-like"/>
    <property type="match status" value="1"/>
</dbReference>
<dbReference type="InterPro" id="IPR019960">
    <property type="entry name" value="T1SS_VCA0849"/>
</dbReference>
<evidence type="ECO:0000313" key="1">
    <source>
        <dbReference type="EMBL" id="MDC7713977.1"/>
    </source>
</evidence>
<dbReference type="InterPro" id="IPR010221">
    <property type="entry name" value="VCBS_dom"/>
</dbReference>
<dbReference type="InterPro" id="IPR018511">
    <property type="entry name" value="Hemolysin-typ_Ca-bd_CS"/>
</dbReference>
<name>A0ABT5IN58_9NEIS</name>
<dbReference type="InterPro" id="IPR011050">
    <property type="entry name" value="Pectin_lyase_fold/virulence"/>
</dbReference>
<dbReference type="InterPro" id="IPR011049">
    <property type="entry name" value="Serralysin-like_metalloprot_C"/>
</dbReference>
<dbReference type="PRINTS" id="PR00313">
    <property type="entry name" value="CABNDNGRPT"/>
</dbReference>
<feature type="non-terminal residue" evidence="1">
    <location>
        <position position="1"/>
    </location>
</feature>
<organism evidence="1 2">
    <name type="scientific">Vogesella margarita</name>
    <dbReference type="NCBI Taxonomy" id="2984199"/>
    <lineage>
        <taxon>Bacteria</taxon>
        <taxon>Pseudomonadati</taxon>
        <taxon>Pseudomonadota</taxon>
        <taxon>Betaproteobacteria</taxon>
        <taxon>Neisseriales</taxon>
        <taxon>Chromobacteriaceae</taxon>
        <taxon>Vogesella</taxon>
    </lineage>
</organism>
<comment type="caution">
    <text evidence="1">The sequence shown here is derived from an EMBL/GenBank/DDBJ whole genome shotgun (WGS) entry which is preliminary data.</text>
</comment>
<proteinExistence type="predicted"/>